<gene>
    <name evidence="1" type="ORF">BDN72DRAFT_905037</name>
</gene>
<dbReference type="Proteomes" id="UP000308600">
    <property type="component" value="Unassembled WGS sequence"/>
</dbReference>
<dbReference type="EMBL" id="ML208788">
    <property type="protein sequence ID" value="TFK60355.1"/>
    <property type="molecule type" value="Genomic_DNA"/>
</dbReference>
<organism evidence="1 2">
    <name type="scientific">Pluteus cervinus</name>
    <dbReference type="NCBI Taxonomy" id="181527"/>
    <lineage>
        <taxon>Eukaryota</taxon>
        <taxon>Fungi</taxon>
        <taxon>Dikarya</taxon>
        <taxon>Basidiomycota</taxon>
        <taxon>Agaricomycotina</taxon>
        <taxon>Agaricomycetes</taxon>
        <taxon>Agaricomycetidae</taxon>
        <taxon>Agaricales</taxon>
        <taxon>Pluteineae</taxon>
        <taxon>Pluteaceae</taxon>
        <taxon>Pluteus</taxon>
    </lineage>
</organism>
<sequence length="267" mass="29369">MACDFRLRSELAAVSVGRISASKLRLDLTMKLERWRESLSAARLRLGVGPGLANNSFLLGPPTTRGDKYFLPAFQILLHLLRLPTIVALTPRITPCTHKADRSIWATKLVFLCIIQGETPASFSSCPRQTLQREELFMNKSTTSVNTSTQPAIFTLASSSDKGQKKDDTDNSKQDNSSSSEIEVCPQCAKKGDPSTGAIVLNPSEKEDLMWHGNETVESKRSKKGRTPHVLNAEDGGGEAKVVDERCCQELDHSEETKGDGIFTRYA</sequence>
<protein>
    <submittedName>
        <fullName evidence="1">Uncharacterized protein</fullName>
    </submittedName>
</protein>
<keyword evidence="2" id="KW-1185">Reference proteome</keyword>
<proteinExistence type="predicted"/>
<evidence type="ECO:0000313" key="1">
    <source>
        <dbReference type="EMBL" id="TFK60355.1"/>
    </source>
</evidence>
<accession>A0ACD3A3R3</accession>
<name>A0ACD3A3R3_9AGAR</name>
<evidence type="ECO:0000313" key="2">
    <source>
        <dbReference type="Proteomes" id="UP000308600"/>
    </source>
</evidence>
<reference evidence="1 2" key="1">
    <citation type="journal article" date="2019" name="Nat. Ecol. Evol.">
        <title>Megaphylogeny resolves global patterns of mushroom evolution.</title>
        <authorList>
            <person name="Varga T."/>
            <person name="Krizsan K."/>
            <person name="Foldi C."/>
            <person name="Dima B."/>
            <person name="Sanchez-Garcia M."/>
            <person name="Sanchez-Ramirez S."/>
            <person name="Szollosi G.J."/>
            <person name="Szarkandi J.G."/>
            <person name="Papp V."/>
            <person name="Albert L."/>
            <person name="Andreopoulos W."/>
            <person name="Angelini C."/>
            <person name="Antonin V."/>
            <person name="Barry K.W."/>
            <person name="Bougher N.L."/>
            <person name="Buchanan P."/>
            <person name="Buyck B."/>
            <person name="Bense V."/>
            <person name="Catcheside P."/>
            <person name="Chovatia M."/>
            <person name="Cooper J."/>
            <person name="Damon W."/>
            <person name="Desjardin D."/>
            <person name="Finy P."/>
            <person name="Geml J."/>
            <person name="Haridas S."/>
            <person name="Hughes K."/>
            <person name="Justo A."/>
            <person name="Karasinski D."/>
            <person name="Kautmanova I."/>
            <person name="Kiss B."/>
            <person name="Kocsube S."/>
            <person name="Kotiranta H."/>
            <person name="LaButti K.M."/>
            <person name="Lechner B.E."/>
            <person name="Liimatainen K."/>
            <person name="Lipzen A."/>
            <person name="Lukacs Z."/>
            <person name="Mihaltcheva S."/>
            <person name="Morgado L.N."/>
            <person name="Niskanen T."/>
            <person name="Noordeloos M.E."/>
            <person name="Ohm R.A."/>
            <person name="Ortiz-Santana B."/>
            <person name="Ovrebo C."/>
            <person name="Racz N."/>
            <person name="Riley R."/>
            <person name="Savchenko A."/>
            <person name="Shiryaev A."/>
            <person name="Soop K."/>
            <person name="Spirin V."/>
            <person name="Szebenyi C."/>
            <person name="Tomsovsky M."/>
            <person name="Tulloss R.E."/>
            <person name="Uehling J."/>
            <person name="Grigoriev I.V."/>
            <person name="Vagvolgyi C."/>
            <person name="Papp T."/>
            <person name="Martin F.M."/>
            <person name="Miettinen O."/>
            <person name="Hibbett D.S."/>
            <person name="Nagy L.G."/>
        </authorList>
    </citation>
    <scope>NUCLEOTIDE SEQUENCE [LARGE SCALE GENOMIC DNA]</scope>
    <source>
        <strain evidence="1 2">NL-1719</strain>
    </source>
</reference>